<accession>A0A326RRQ0</accession>
<feature type="transmembrane region" description="Helical" evidence="1">
    <location>
        <begin position="361"/>
        <end position="380"/>
    </location>
</feature>
<dbReference type="RefSeq" id="WP_111394971.1">
    <property type="nucleotide sequence ID" value="NZ_QKTX01000024.1"/>
</dbReference>
<reference evidence="2 3" key="1">
    <citation type="submission" date="2018-06" db="EMBL/GenBank/DDBJ databases">
        <title>Genomic Encyclopedia of Archaeal and Bacterial Type Strains, Phase II (KMG-II): from individual species to whole genera.</title>
        <authorList>
            <person name="Goeker M."/>
        </authorList>
    </citation>
    <scope>NUCLEOTIDE SEQUENCE [LARGE SCALE GENOMIC DNA]</scope>
    <source>
        <strain evidence="2 3">T4</strain>
    </source>
</reference>
<dbReference type="Proteomes" id="UP000248917">
    <property type="component" value="Unassembled WGS sequence"/>
</dbReference>
<feature type="transmembrane region" description="Helical" evidence="1">
    <location>
        <begin position="75"/>
        <end position="93"/>
    </location>
</feature>
<dbReference type="EMBL" id="QKTX01000024">
    <property type="protein sequence ID" value="PZV76682.1"/>
    <property type="molecule type" value="Genomic_DNA"/>
</dbReference>
<evidence type="ECO:0000256" key="1">
    <source>
        <dbReference type="SAM" id="Phobius"/>
    </source>
</evidence>
<keyword evidence="1" id="KW-0472">Membrane</keyword>
<feature type="transmembrane region" description="Helical" evidence="1">
    <location>
        <begin position="99"/>
        <end position="117"/>
    </location>
</feature>
<keyword evidence="3" id="KW-1185">Reference proteome</keyword>
<protein>
    <recommendedName>
        <fullName evidence="4">Glycosyltransferase RgtA/B/C/D-like domain-containing protein</fullName>
    </recommendedName>
</protein>
<evidence type="ECO:0000313" key="2">
    <source>
        <dbReference type="EMBL" id="PZV76682.1"/>
    </source>
</evidence>
<dbReference type="AlphaFoldDB" id="A0A326RRQ0"/>
<name>A0A326RRQ0_9BACT</name>
<keyword evidence="1" id="KW-1133">Transmembrane helix</keyword>
<feature type="transmembrane region" description="Helical" evidence="1">
    <location>
        <begin position="265"/>
        <end position="283"/>
    </location>
</feature>
<feature type="transmembrane region" description="Helical" evidence="1">
    <location>
        <begin position="335"/>
        <end position="354"/>
    </location>
</feature>
<feature type="transmembrane region" description="Helical" evidence="1">
    <location>
        <begin position="149"/>
        <end position="176"/>
    </location>
</feature>
<evidence type="ECO:0008006" key="4">
    <source>
        <dbReference type="Google" id="ProtNLM"/>
    </source>
</evidence>
<dbReference type="OrthoDB" id="861753at2"/>
<keyword evidence="1" id="KW-0812">Transmembrane</keyword>
<sequence length="502" mass="57292">MSKTISFISFGACILLIGLGWNRGFDISDEGLYALLANPHQENQSGIINYDLFFKLLFQWTGVSFSMVELRFLRLLSYLLGGIAISFFLKNNTKHPFDSLHAFILASLGLFSGYAFLPPSFSYNSSTVVLASCWLAIAFSPLSSGKKSIFLGFILALIFYFKFPVASLLFLATLFLLIFSHQFTVRSLVYLILPFLVMEMSFKLVFDDFAIKRLLEAVPQHTTRPGYGFLSVMKSPILGLTFALIAMVPGLLYLKVKEGSQRKKLLLWMFGLGIISWLIFFTHVTVGEWEHVVMVLTAAMIPFSWRKLPKFDSFAIPQLTLFLMPFILHFGSNVYWMRIGVHYLIFWALLILVQQSRNTRYYLNTFPVLVVCLVFNGIWWHPFGQDSPLWKPKVPLTISEGNTLFLDSEVIRVTTEIRPFVQDKKLQQIFTAYRIPGLAYLAGITIPHSPVVWDKKQLDQSQDPVPPVMIFQALDSLPENWNFNHSQNLGTIQGNPILLLWN</sequence>
<proteinExistence type="predicted"/>
<organism evidence="2 3">
    <name type="scientific">Algoriphagus aquaeductus</name>
    <dbReference type="NCBI Taxonomy" id="475299"/>
    <lineage>
        <taxon>Bacteria</taxon>
        <taxon>Pseudomonadati</taxon>
        <taxon>Bacteroidota</taxon>
        <taxon>Cytophagia</taxon>
        <taxon>Cytophagales</taxon>
        <taxon>Cyclobacteriaceae</taxon>
        <taxon>Algoriphagus</taxon>
    </lineage>
</organism>
<evidence type="ECO:0000313" key="3">
    <source>
        <dbReference type="Proteomes" id="UP000248917"/>
    </source>
</evidence>
<comment type="caution">
    <text evidence="2">The sequence shown here is derived from an EMBL/GenBank/DDBJ whole genome shotgun (WGS) entry which is preliminary data.</text>
</comment>
<feature type="transmembrane region" description="Helical" evidence="1">
    <location>
        <begin position="226"/>
        <end position="253"/>
    </location>
</feature>
<gene>
    <name evidence="2" type="ORF">CLV31_1247</name>
</gene>